<proteinExistence type="predicted"/>
<reference evidence="1 2" key="1">
    <citation type="submission" date="2018-10" db="EMBL/GenBank/DDBJ databases">
        <title>Genomic Encyclopedia of Archaeal and Bacterial Type Strains, Phase II (KMG-II): from individual species to whole genera.</title>
        <authorList>
            <person name="Goeker M."/>
        </authorList>
    </citation>
    <scope>NUCLEOTIDE SEQUENCE [LARGE SCALE GENOMIC DNA]</scope>
    <source>
        <strain evidence="1 2">DSM 18602</strain>
    </source>
</reference>
<gene>
    <name evidence="1" type="ORF">BDD43_2132</name>
</gene>
<dbReference type="AlphaFoldDB" id="A0A495IZ18"/>
<organism evidence="1 2">
    <name type="scientific">Mucilaginibacter gracilis</name>
    <dbReference type="NCBI Taxonomy" id="423350"/>
    <lineage>
        <taxon>Bacteria</taxon>
        <taxon>Pseudomonadati</taxon>
        <taxon>Bacteroidota</taxon>
        <taxon>Sphingobacteriia</taxon>
        <taxon>Sphingobacteriales</taxon>
        <taxon>Sphingobacteriaceae</taxon>
        <taxon>Mucilaginibacter</taxon>
    </lineage>
</organism>
<evidence type="ECO:0000313" key="2">
    <source>
        <dbReference type="Proteomes" id="UP000268007"/>
    </source>
</evidence>
<dbReference type="EMBL" id="RBKU01000001">
    <property type="protein sequence ID" value="RKR81970.1"/>
    <property type="molecule type" value="Genomic_DNA"/>
</dbReference>
<evidence type="ECO:0000313" key="1">
    <source>
        <dbReference type="EMBL" id="RKR81970.1"/>
    </source>
</evidence>
<comment type="caution">
    <text evidence="1">The sequence shown here is derived from an EMBL/GenBank/DDBJ whole genome shotgun (WGS) entry which is preliminary data.</text>
</comment>
<dbReference type="Proteomes" id="UP000268007">
    <property type="component" value="Unassembled WGS sequence"/>
</dbReference>
<keyword evidence="2" id="KW-1185">Reference proteome</keyword>
<sequence>MINIDARGRKESATGIFIDNNASTGLITCTG</sequence>
<protein>
    <submittedName>
        <fullName evidence="1">Uncharacterized protein</fullName>
    </submittedName>
</protein>
<accession>A0A495IZ18</accession>
<name>A0A495IZ18_9SPHI</name>